<proteinExistence type="predicted"/>
<evidence type="ECO:0000313" key="2">
    <source>
        <dbReference type="EMBL" id="KAJ0194982.1"/>
    </source>
</evidence>
<dbReference type="PANTHER" id="PTHR11697:SF230">
    <property type="entry name" value="ZINC FINGER, MYM DOMAIN CONTAINING 1"/>
    <property type="match status" value="1"/>
</dbReference>
<organism evidence="2 3">
    <name type="scientific">Lactuca sativa</name>
    <name type="common">Garden lettuce</name>
    <dbReference type="NCBI Taxonomy" id="4236"/>
    <lineage>
        <taxon>Eukaryota</taxon>
        <taxon>Viridiplantae</taxon>
        <taxon>Streptophyta</taxon>
        <taxon>Embryophyta</taxon>
        <taxon>Tracheophyta</taxon>
        <taxon>Spermatophyta</taxon>
        <taxon>Magnoliopsida</taxon>
        <taxon>eudicotyledons</taxon>
        <taxon>Gunneridae</taxon>
        <taxon>Pentapetalae</taxon>
        <taxon>asterids</taxon>
        <taxon>campanulids</taxon>
        <taxon>Asterales</taxon>
        <taxon>Asteraceae</taxon>
        <taxon>Cichorioideae</taxon>
        <taxon>Cichorieae</taxon>
        <taxon>Lactucinae</taxon>
        <taxon>Lactuca</taxon>
    </lineage>
</organism>
<comment type="caution">
    <text evidence="2">The sequence shown here is derived from an EMBL/GenBank/DDBJ whole genome shotgun (WGS) entry which is preliminary data.</text>
</comment>
<reference evidence="2 3" key="1">
    <citation type="journal article" date="2017" name="Nat. Commun.">
        <title>Genome assembly with in vitro proximity ligation data and whole-genome triplication in lettuce.</title>
        <authorList>
            <person name="Reyes-Chin-Wo S."/>
            <person name="Wang Z."/>
            <person name="Yang X."/>
            <person name="Kozik A."/>
            <person name="Arikit S."/>
            <person name="Song C."/>
            <person name="Xia L."/>
            <person name="Froenicke L."/>
            <person name="Lavelle D.O."/>
            <person name="Truco M.J."/>
            <person name="Xia R."/>
            <person name="Zhu S."/>
            <person name="Xu C."/>
            <person name="Xu H."/>
            <person name="Xu X."/>
            <person name="Cox K."/>
            <person name="Korf I."/>
            <person name="Meyers B.C."/>
            <person name="Michelmore R.W."/>
        </authorList>
    </citation>
    <scope>NUCLEOTIDE SEQUENCE [LARGE SCALE GENOMIC DNA]</scope>
    <source>
        <strain evidence="3">cv. Salinas</strain>
        <tissue evidence="2">Seedlings</tissue>
    </source>
</reference>
<dbReference type="EMBL" id="NBSK02000007">
    <property type="protein sequence ID" value="KAJ0194982.1"/>
    <property type="molecule type" value="Genomic_DNA"/>
</dbReference>
<dbReference type="PANTHER" id="PTHR11697">
    <property type="entry name" value="GENERAL TRANSCRIPTION FACTOR 2-RELATED ZINC FINGER PROTEIN"/>
    <property type="match status" value="1"/>
</dbReference>
<feature type="domain" description="TTF-type" evidence="1">
    <location>
        <begin position="34"/>
        <end position="129"/>
    </location>
</feature>
<keyword evidence="3" id="KW-1185">Reference proteome</keyword>
<sequence length="401" mass="45823">MRLDDYILNLDHAKFKYQSILQVLVVQMVLCVVFNKLGLKKIWWLEYYEKKDAAFCFPCFLFNKKPIGRVGSDTFTVTGFNKWKKVNWGKDCAFIVHDGKTPTSTHNFSIRCYEDLKNQLCHIENVIEKQTTQQVMDNRLCLKGPDSRNQGNFLELIKLLIIMLENAPQNAKYTSPNIQKEILCVLATNVQKAIRDEIGIAKFCLIVDESQDESKKEKMAIVVRFIDRGGHVKERFLDLIHVKDTTSSNLKNEIMCSLSYHNLSVLDIRGQGYDGAINVISSSSKRNDQLQDAQIAEITHLIEVDEIESGKGKNQIRTLQRPGDTRWSSHFKSICSLMRLFGPSCVVLTDIATKGSTSSKKCDAIFALKHAMSFDFVIVLHMMKDIMGIRTSFDNLYNKNL</sequence>
<dbReference type="AlphaFoldDB" id="A0A9R1UXP2"/>
<dbReference type="InterPro" id="IPR055298">
    <property type="entry name" value="AtLOH3-like"/>
</dbReference>
<protein>
    <recommendedName>
        <fullName evidence="1">TTF-type domain-containing protein</fullName>
    </recommendedName>
</protein>
<accession>A0A9R1UXP2</accession>
<dbReference type="Pfam" id="PF14291">
    <property type="entry name" value="DUF4371"/>
    <property type="match status" value="1"/>
</dbReference>
<name>A0A9R1UXP2_LACSA</name>
<dbReference type="InterPro" id="IPR025398">
    <property type="entry name" value="DUF4371"/>
</dbReference>
<evidence type="ECO:0000259" key="1">
    <source>
        <dbReference type="SMART" id="SM00597"/>
    </source>
</evidence>
<gene>
    <name evidence="2" type="ORF">LSAT_V11C700366410</name>
</gene>
<dbReference type="Proteomes" id="UP000235145">
    <property type="component" value="Unassembled WGS sequence"/>
</dbReference>
<dbReference type="SMART" id="SM00597">
    <property type="entry name" value="ZnF_TTF"/>
    <property type="match status" value="1"/>
</dbReference>
<evidence type="ECO:0000313" key="3">
    <source>
        <dbReference type="Proteomes" id="UP000235145"/>
    </source>
</evidence>
<dbReference type="InterPro" id="IPR006580">
    <property type="entry name" value="Znf_TTF"/>
</dbReference>